<dbReference type="AlphaFoldDB" id="A0A2A2H8B6"/>
<accession>A0A2A2H8B6</accession>
<keyword evidence="2" id="KW-0378">Hydrolase</keyword>
<dbReference type="SUPFAM" id="SSF56281">
    <property type="entry name" value="Metallo-hydrolase/oxidoreductase"/>
    <property type="match status" value="1"/>
</dbReference>
<protein>
    <submittedName>
        <fullName evidence="2">MBL fold metallo-hydrolase</fullName>
    </submittedName>
</protein>
<dbReference type="PANTHER" id="PTHR42951:SF15">
    <property type="entry name" value="METALLO-BETA-LACTAMASE SUPERFAMILY PROTEIN"/>
    <property type="match status" value="1"/>
</dbReference>
<dbReference type="SMART" id="SM00849">
    <property type="entry name" value="Lactamase_B"/>
    <property type="match status" value="1"/>
</dbReference>
<organism evidence="2 3">
    <name type="scientific">Methanobacterium bryantii</name>
    <dbReference type="NCBI Taxonomy" id="2161"/>
    <lineage>
        <taxon>Archaea</taxon>
        <taxon>Methanobacteriati</taxon>
        <taxon>Methanobacteriota</taxon>
        <taxon>Methanomada group</taxon>
        <taxon>Methanobacteria</taxon>
        <taxon>Methanobacteriales</taxon>
        <taxon>Methanobacteriaceae</taxon>
        <taxon>Methanobacterium</taxon>
    </lineage>
</organism>
<gene>
    <name evidence="2" type="ORF">ASJ80_08950</name>
</gene>
<dbReference type="EMBL" id="LMVM01000003">
    <property type="protein sequence ID" value="PAV05627.1"/>
    <property type="molecule type" value="Genomic_DNA"/>
</dbReference>
<feature type="domain" description="Metallo-beta-lactamase" evidence="1">
    <location>
        <begin position="22"/>
        <end position="226"/>
    </location>
</feature>
<evidence type="ECO:0000313" key="2">
    <source>
        <dbReference type="EMBL" id="PAV05627.1"/>
    </source>
</evidence>
<evidence type="ECO:0000259" key="1">
    <source>
        <dbReference type="SMART" id="SM00849"/>
    </source>
</evidence>
<reference evidence="2 3" key="1">
    <citation type="journal article" date="2017" name="BMC Genomics">
        <title>Genomic analysis of methanogenic archaea reveals a shift towards energy conservation.</title>
        <authorList>
            <person name="Gilmore S.P."/>
            <person name="Henske J.K."/>
            <person name="Sexton J.A."/>
            <person name="Solomon K.V."/>
            <person name="Seppala S."/>
            <person name="Yoo J.I."/>
            <person name="Huyett L.M."/>
            <person name="Pressman A."/>
            <person name="Cogan J.Z."/>
            <person name="Kivenson V."/>
            <person name="Peng X."/>
            <person name="Tan Y."/>
            <person name="Valentine D.L."/>
            <person name="O'Malley M.A."/>
        </authorList>
    </citation>
    <scope>NUCLEOTIDE SEQUENCE [LARGE SCALE GENOMIC DNA]</scope>
    <source>
        <strain evidence="2 3">M.o.H.</strain>
    </source>
</reference>
<dbReference type="InterPro" id="IPR001279">
    <property type="entry name" value="Metallo-B-lactamas"/>
</dbReference>
<keyword evidence="3" id="KW-1185">Reference proteome</keyword>
<sequence>MKIADGIEMIEIPMNLMGRESTIYPTLIWDENTAILVDAGLAGNLPVIKKAMEDAGVPPERLDKIIVTHQDIDHISSIKDILDELHEVQVLAHEEDKPYIKGEKKLVRVNAKFMERISDLSEEEQKKVLYIFENTNAPVDITLADGEELADCGGIIVIHTPGHTPGHICLYHKATKTLIVGDAMNISEGQLVGTNNLVLTEEDAKTAAASLKKFEKYDVENVITYHGGLFNDNPNQKIKEFNKDEA</sequence>
<dbReference type="CDD" id="cd07721">
    <property type="entry name" value="yflN-like_MBL-fold"/>
    <property type="match status" value="1"/>
</dbReference>
<dbReference type="InterPro" id="IPR050855">
    <property type="entry name" value="NDM-1-like"/>
</dbReference>
<dbReference type="GO" id="GO:0016787">
    <property type="term" value="F:hydrolase activity"/>
    <property type="evidence" value="ECO:0007669"/>
    <property type="project" value="UniProtKB-KW"/>
</dbReference>
<dbReference type="OrthoDB" id="197151at2157"/>
<dbReference type="RefSeq" id="WP_069585681.1">
    <property type="nucleotide sequence ID" value="NZ_LMVM01000003.1"/>
</dbReference>
<dbReference type="InterPro" id="IPR036866">
    <property type="entry name" value="RibonucZ/Hydroxyglut_hydro"/>
</dbReference>
<evidence type="ECO:0000313" key="3">
    <source>
        <dbReference type="Proteomes" id="UP000217784"/>
    </source>
</evidence>
<dbReference type="Gene3D" id="3.60.15.10">
    <property type="entry name" value="Ribonuclease Z/Hydroxyacylglutathione hydrolase-like"/>
    <property type="match status" value="1"/>
</dbReference>
<dbReference type="PANTHER" id="PTHR42951">
    <property type="entry name" value="METALLO-BETA-LACTAMASE DOMAIN-CONTAINING"/>
    <property type="match status" value="1"/>
</dbReference>
<dbReference type="Proteomes" id="UP000217784">
    <property type="component" value="Unassembled WGS sequence"/>
</dbReference>
<name>A0A2A2H8B6_METBR</name>
<dbReference type="Pfam" id="PF00753">
    <property type="entry name" value="Lactamase_B"/>
    <property type="match status" value="1"/>
</dbReference>
<comment type="caution">
    <text evidence="2">The sequence shown here is derived from an EMBL/GenBank/DDBJ whole genome shotgun (WGS) entry which is preliminary data.</text>
</comment>
<proteinExistence type="predicted"/>